<dbReference type="InterPro" id="IPR000421">
    <property type="entry name" value="FA58C"/>
</dbReference>
<dbReference type="InterPro" id="IPR001611">
    <property type="entry name" value="Leu-rich_rpt"/>
</dbReference>
<dbReference type="InterPro" id="IPR011641">
    <property type="entry name" value="Tyr-kin_ephrin_A/B_rcpt-like"/>
</dbReference>
<dbReference type="InterPro" id="IPR026823">
    <property type="entry name" value="cEGF"/>
</dbReference>
<evidence type="ECO:0000259" key="19">
    <source>
        <dbReference type="PROSITE" id="PS50022"/>
    </source>
</evidence>
<dbReference type="Gene3D" id="2.60.120.260">
    <property type="entry name" value="Galactose-binding domain-like"/>
    <property type="match status" value="1"/>
</dbReference>
<dbReference type="InterPro" id="IPR013320">
    <property type="entry name" value="ConA-like_dom_sf"/>
</dbReference>
<dbReference type="PANTHER" id="PTHR10199">
    <property type="entry name" value="THROMBOSPONDIN"/>
    <property type="match status" value="1"/>
</dbReference>
<evidence type="ECO:0000313" key="23">
    <source>
        <dbReference type="EMBL" id="CAD5124193.1"/>
    </source>
</evidence>
<keyword evidence="5 15" id="KW-0245">EGF-like domain</keyword>
<dbReference type="OrthoDB" id="14563at2759"/>
<dbReference type="PROSITE" id="PS50022">
    <property type="entry name" value="FA58C_3"/>
    <property type="match status" value="1"/>
</dbReference>
<feature type="repeat" description="TSP type-3" evidence="16">
    <location>
        <begin position="2125"/>
        <end position="2160"/>
    </location>
</feature>
<evidence type="ECO:0000256" key="10">
    <source>
        <dbReference type="ARBA" id="ARBA00022889"/>
    </source>
</evidence>
<evidence type="ECO:0000256" key="14">
    <source>
        <dbReference type="PROSITE-ProRule" id="PRU00043"/>
    </source>
</evidence>
<dbReference type="GO" id="GO:0007156">
    <property type="term" value="P:homophilic cell adhesion via plasma membrane adhesion molecules"/>
    <property type="evidence" value="ECO:0007669"/>
    <property type="project" value="InterPro"/>
</dbReference>
<dbReference type="Gene3D" id="3.80.10.10">
    <property type="entry name" value="Ribonuclease Inhibitor"/>
    <property type="match status" value="5"/>
</dbReference>
<dbReference type="SMART" id="SM00112">
    <property type="entry name" value="CA"/>
    <property type="match status" value="1"/>
</dbReference>
<dbReference type="Gene3D" id="2.60.40.60">
    <property type="entry name" value="Cadherins"/>
    <property type="match status" value="2"/>
</dbReference>
<dbReference type="Gene3D" id="2.60.120.200">
    <property type="match status" value="2"/>
</dbReference>
<dbReference type="PROSITE" id="PS51236">
    <property type="entry name" value="TSP_CTER"/>
    <property type="match status" value="1"/>
</dbReference>
<dbReference type="SUPFAM" id="SSF49785">
    <property type="entry name" value="Galactose-binding domain-like"/>
    <property type="match status" value="1"/>
</dbReference>
<feature type="chain" id="PRO_5029595385" evidence="18">
    <location>
        <begin position="17"/>
        <end position="2808"/>
    </location>
</feature>
<dbReference type="FunFam" id="4.10.1080.10:FF:000001">
    <property type="entry name" value="Thrombospondin 3"/>
    <property type="match status" value="1"/>
</dbReference>
<dbReference type="Gene3D" id="2.10.50.10">
    <property type="entry name" value="Tumor Necrosis Factor Receptor, subunit A, domain 2"/>
    <property type="match status" value="1"/>
</dbReference>
<evidence type="ECO:0000256" key="15">
    <source>
        <dbReference type="PROSITE-ProRule" id="PRU00076"/>
    </source>
</evidence>
<evidence type="ECO:0000256" key="8">
    <source>
        <dbReference type="ARBA" id="ARBA00022737"/>
    </source>
</evidence>
<dbReference type="GO" id="GO:0005576">
    <property type="term" value="C:extracellular region"/>
    <property type="evidence" value="ECO:0007669"/>
    <property type="project" value="UniProtKB-SubCell"/>
</dbReference>
<feature type="region of interest" description="Disordered" evidence="17">
    <location>
        <begin position="2206"/>
        <end position="2227"/>
    </location>
</feature>
<dbReference type="SMART" id="SM01411">
    <property type="entry name" value="Ephrin_rec_like"/>
    <property type="match status" value="1"/>
</dbReference>
<dbReference type="FunFam" id="4.10.1080.10:FF:000004">
    <property type="entry name" value="Cartilage oligomeric matrix protein"/>
    <property type="match status" value="1"/>
</dbReference>
<evidence type="ECO:0000256" key="3">
    <source>
        <dbReference type="ARBA" id="ARBA00009456"/>
    </source>
</evidence>
<dbReference type="PANTHER" id="PTHR10199:SF110">
    <property type="entry name" value="TSP C-TERMINAL DOMAIN-CONTAINING PROTEIN"/>
    <property type="match status" value="1"/>
</dbReference>
<dbReference type="Pfam" id="PF13855">
    <property type="entry name" value="LRR_8"/>
    <property type="match status" value="3"/>
</dbReference>
<dbReference type="InterPro" id="IPR028974">
    <property type="entry name" value="TSP_type-3_rpt"/>
</dbReference>
<dbReference type="CDD" id="cd00057">
    <property type="entry name" value="FA58C"/>
    <property type="match status" value="1"/>
</dbReference>
<dbReference type="PROSITE" id="PS01186">
    <property type="entry name" value="EGF_2"/>
    <property type="match status" value="1"/>
</dbReference>
<dbReference type="InterPro" id="IPR018097">
    <property type="entry name" value="EGF_Ca-bd_CS"/>
</dbReference>
<keyword evidence="7 18" id="KW-0732">Signal</keyword>
<dbReference type="Pfam" id="PF13385">
    <property type="entry name" value="Laminin_G_3"/>
    <property type="match status" value="1"/>
</dbReference>
<dbReference type="InterPro" id="IPR003591">
    <property type="entry name" value="Leu-rich_rpt_typical-subtyp"/>
</dbReference>
<dbReference type="Gene3D" id="2.10.25.10">
    <property type="entry name" value="Laminin"/>
    <property type="match status" value="4"/>
</dbReference>
<dbReference type="Pfam" id="PF05735">
    <property type="entry name" value="TSP_C"/>
    <property type="match status" value="1"/>
</dbReference>
<keyword evidence="13" id="KW-0325">Glycoprotein</keyword>
<evidence type="ECO:0000256" key="17">
    <source>
        <dbReference type="SAM" id="MobiDB-lite"/>
    </source>
</evidence>
<dbReference type="PROSITE" id="PS50026">
    <property type="entry name" value="EGF_3"/>
    <property type="match status" value="2"/>
</dbReference>
<comment type="caution">
    <text evidence="15">Lacks conserved residue(s) required for the propagation of feature annotation.</text>
</comment>
<evidence type="ECO:0000259" key="20">
    <source>
        <dbReference type="PROSITE" id="PS50026"/>
    </source>
</evidence>
<evidence type="ECO:0000256" key="9">
    <source>
        <dbReference type="ARBA" id="ARBA00022837"/>
    </source>
</evidence>
<dbReference type="SMART" id="SM00179">
    <property type="entry name" value="EGF_CA"/>
    <property type="match status" value="3"/>
</dbReference>
<comment type="similarity">
    <text evidence="3">Belongs to the thrombospondin family.</text>
</comment>
<dbReference type="InterPro" id="IPR008859">
    <property type="entry name" value="Thrombospondin_C"/>
</dbReference>
<dbReference type="SUPFAM" id="SSF49899">
    <property type="entry name" value="Concanavalin A-like lectins/glucanases"/>
    <property type="match status" value="2"/>
</dbReference>
<dbReference type="Pfam" id="PF00754">
    <property type="entry name" value="F5_F8_type_C"/>
    <property type="match status" value="1"/>
</dbReference>
<dbReference type="CDD" id="cd11304">
    <property type="entry name" value="Cadherin_repeat"/>
    <property type="match status" value="2"/>
</dbReference>
<dbReference type="GO" id="GO:0005509">
    <property type="term" value="F:calcium ion binding"/>
    <property type="evidence" value="ECO:0007669"/>
    <property type="project" value="UniProtKB-UniRule"/>
</dbReference>
<dbReference type="InterPro" id="IPR008979">
    <property type="entry name" value="Galactose-bd-like_sf"/>
</dbReference>
<evidence type="ECO:0000256" key="18">
    <source>
        <dbReference type="SAM" id="SignalP"/>
    </source>
</evidence>
<feature type="domain" description="EGF-like" evidence="20">
    <location>
        <begin position="1941"/>
        <end position="1979"/>
    </location>
</feature>
<evidence type="ECO:0000259" key="21">
    <source>
        <dbReference type="PROSITE" id="PS50268"/>
    </source>
</evidence>
<accession>A0A7I8W6N2</accession>
<comment type="caution">
    <text evidence="23">The sequence shown here is derived from an EMBL/GenBank/DDBJ whole genome shotgun (WGS) entry which is preliminary data.</text>
</comment>
<feature type="domain" description="EGF-like" evidence="20">
    <location>
        <begin position="2050"/>
        <end position="2091"/>
    </location>
</feature>
<dbReference type="InterPro" id="IPR024731">
    <property type="entry name" value="NELL2-like_EGF"/>
</dbReference>
<keyword evidence="12" id="KW-1015">Disulfide bond</keyword>
<dbReference type="GO" id="GO:0005886">
    <property type="term" value="C:plasma membrane"/>
    <property type="evidence" value="ECO:0007669"/>
    <property type="project" value="InterPro"/>
</dbReference>
<dbReference type="InterPro" id="IPR001881">
    <property type="entry name" value="EGF-like_Ca-bd_dom"/>
</dbReference>
<keyword evidence="9 14" id="KW-0106">Calcium</keyword>
<keyword evidence="6" id="KW-0433">Leucine-rich repeat</keyword>
<feature type="repeat" description="TSP type-3" evidence="16">
    <location>
        <begin position="2280"/>
        <end position="2315"/>
    </location>
</feature>
<evidence type="ECO:0000256" key="2">
    <source>
        <dbReference type="ARBA" id="ARBA00004613"/>
    </source>
</evidence>
<dbReference type="EMBL" id="CAJFCJ010000020">
    <property type="protein sequence ID" value="CAD5124193.1"/>
    <property type="molecule type" value="Genomic_DNA"/>
</dbReference>
<dbReference type="FunFam" id="2.10.25.10:FF:000038">
    <property type="entry name" value="Fibrillin 2"/>
    <property type="match status" value="1"/>
</dbReference>
<dbReference type="InterPro" id="IPR015919">
    <property type="entry name" value="Cadherin-like_sf"/>
</dbReference>
<dbReference type="InterPro" id="IPR020894">
    <property type="entry name" value="Cadherin_CS"/>
</dbReference>
<dbReference type="PROSITE" id="PS01187">
    <property type="entry name" value="EGF_CA"/>
    <property type="match status" value="2"/>
</dbReference>
<dbReference type="Gene3D" id="4.10.1080.10">
    <property type="entry name" value="TSP type-3 repeat"/>
    <property type="match status" value="2"/>
</dbReference>
<dbReference type="Pfam" id="PF02412">
    <property type="entry name" value="TSP_3"/>
    <property type="match status" value="5"/>
</dbReference>
<evidence type="ECO:0000256" key="6">
    <source>
        <dbReference type="ARBA" id="ARBA00022614"/>
    </source>
</evidence>
<dbReference type="InterPro" id="IPR017897">
    <property type="entry name" value="Thrombospondin_3_rpt"/>
</dbReference>
<dbReference type="SMART" id="SM00181">
    <property type="entry name" value="EGF"/>
    <property type="match status" value="5"/>
</dbReference>
<dbReference type="PROSITE" id="PS00232">
    <property type="entry name" value="CADHERIN_1"/>
    <property type="match status" value="1"/>
</dbReference>
<dbReference type="PROSITE" id="PS51450">
    <property type="entry name" value="LRR"/>
    <property type="match status" value="2"/>
</dbReference>
<dbReference type="SMART" id="SM00231">
    <property type="entry name" value="FA58C"/>
    <property type="match status" value="1"/>
</dbReference>
<dbReference type="InterPro" id="IPR032675">
    <property type="entry name" value="LRR_dom_sf"/>
</dbReference>
<dbReference type="Pfam" id="PF13306">
    <property type="entry name" value="LRR_5"/>
    <property type="match status" value="2"/>
</dbReference>
<evidence type="ECO:0000256" key="7">
    <source>
        <dbReference type="ARBA" id="ARBA00022729"/>
    </source>
</evidence>
<dbReference type="SUPFAM" id="SSF52058">
    <property type="entry name" value="L domain-like"/>
    <property type="match status" value="3"/>
</dbReference>
<sequence length="2808" mass="316016">MIFVLILLSLPSGLYSQWYAHDYWNSRFGAQGINHPNSHFTGMWSHTGNRYENYGPHPSVYNSRTCSGGCTCNELEFSVKNCYSTSVTIRSYVFHNFTDLSFRDSVQQISVYLCADFVGFGNATFLHLNNLRTINLADNEIDWVPPRMFSNSKIKYLGLSKNKIWYFPSEAVEDMPELLYLGLSENEIKTISSNHLRALSGSVFQHLGLHRNSLTILEQGVFTDLPLLRELRLHTQRPHLTNIYYNAFDNLPRLYELWVSDNRLRSFPHQVLSHQPYIYLHSVWADRNLINDPLHYGSDGFPIKGSTYEGRRKFWKKWMEVNRYNTIRRLSLSYNGMTKLGPDDFCELINLNYLWLDGNLLDDTTVPENAFACLRNLVYLNLGVNRFQNVPLSVKSGDNLPRILTLHIYSNRITYIEKGDFSELSTLQNFYLNSNRFKFTHTSPFHNLSRVIIINLSDNRIDVIPDNAFSGCTALTYMYITNNQVKRLLKNQFQDCPLSVIFEGSNNDISYIEDGTFSHIVSITYFYFGNNKLTELMRGGDFYDVTHYSPVFDNNRITRIKSGTFKDYRVTNHLNIQSNRISVIEPYAFVNVYVTYHIYLRNNLLNTLEPYAFINLRCQILYLNNMKITHVAKNVFRGMSINFLYLQSNNIEYIEEGAFDGRVNYDLNGLKHVKGQMFTTGSSVGRTLYMGYNKLKALPANAFAGITVGNVDLRYNELYAYPEALNPLFLRYIDLSGNQISEILPSQFVGQSQILTLSLNNNQLTSLPKETLAPLVNLQTFSAQSNQLKFIDTDMFEGLFKLTSIDLSRNDLSSIGKFPNLTSLTTLNLGYNRINSVAYNFVEYLNHFGSFNSLFLTSNPLACDCFMYSAMLDQEEAIKGATCSSPTALTGTVFSYTSRNSPTYFQKKNDNLFSCSAGNVTASAPGNEQILVEWDHPPTAYYNGPAGDPVTDGWQYHVKCESDVSGTITTTTSNTQVLLQKSDGVVGDIQYRCSVALELPGPVISGYSYPGIITTLAPVVAANTTIKADDIILPVSYYDFDYLHKDFNNIGTDTFSNPKYVPSPYGAWLAISNTPSADSFSDWFRKINTNYEYKRSILLEGLTTTLPTNRYFSSAFFPVDGLGFGDQNQRDCDTNRHNFGFTSAIRTGFVYKGIENITIGGGEEIWLYLNRKLIIQIKTPALDTTIRCMRVNLSPAAANGGGFIIPEEGLVTGGVCNIIGPVESQKVHLDLDITERYHFTIFHTERRMCKSNLFIETQSVQFILDPIEEPPKDYLVKVAEDAHEHAIVETIFLADTFSAGPPFKVNIIRGNEARHFTIKDNNAANQLAAVPPPVVPPVYTNIDGINFVECSGPAVKIPEGNYTTVDKFTIATETLIATVNNTLDYEVEKEYTLILEVIDYLKATPLTGQVTLKVKVQDVNDNCPILSNREYFYVANPALQPTPIVALNASDEDSTINKELFYRRSNVVIDPPLDLNQTLDLRKVIYVRTTNMTFRVVVTDGGQPTRGTFANVTVELSNSCLVDVFYNPIEYNYDVDNRTGDVRLRIPRYWHRAFECLKILGMQKGFIPDSLLSASSSKRRSQPGRSRLNMTTLSDFYDSLTGGWSPEIEDENQWIQVSLSVPHIIRKIQLQGQDSADYWITTFRVTYSDDNVIWKDFAIDGFVPPVNCTNSSCFYQLNGTSDRDTITEISFEPPIYAQYLRIHPLTWNNVPSMRFELIGCQQEEKHFHDVSCKRCEATWYCLGDGIRRPCGRCSENETCNVKPTEHSFGMAEECTFCPFGWKCSKGYATPCNPGYYSICNDTFCPESCKICEEGYSCRGGKKYECHLGTFSKEGQEYCTMCRPGTYQNQTGQTECLNCPKGFTTSKMKDRCNPCPFGSYSDGTGQNCQACTGPSDCPCMKTPSPCFNTSDHSALCVNTGSNSFACLACPPGYEGDGITCTDIDECATISPCWNKTDCRNTVPGYQCEECRAGYTGSFEDGMGNKIFQRTFADCNKKHDEIVIQSCNDIDECETNNGGCDPNAYCYNTIGSFNCGTCKEGWVGDAFYGCKPGNFCMSGEHECHKHATCLYTGPGAYKCECNNGWAGNGFLCGLDPDQDGIVTVPISCNERACRRDNCPTVPNSGQEDNDKDWLGDVCDDDDDNDSVFDFMDNCPFVSNIGQIDVDNDGVGDACDNCINDFNPTQTDSDNDGIGDACETDSDGDGLIDTADNCPQHANPGQEDGDGDNVGDVCDNCPTVANSAQTDTDQDGIGDSCHDTDKDGDGVLDFKDNCVIVPNGDQSDTDGDGIGDECDDDVDGDGIENIKDNCIYVPNIDQLDANGNHLGDACENDLDNDGVIDTFDVCPKNKHVQKTNFKDGTAVIDLYPTDSEPNAGWLILNDGKEVRQIVNTNATSMFIARDNLGQMNYEGTMFVNADSCHGYIGFVFGYQNNKRFYVAIWRHMHLNYGNTPYSVGLRGLQIKLVDSTITPNQNFAEALWHVQDTANILNVIWHDPELRGWKCKTSYKWYLTHRPDIGLIRVIIKENEDLILDTGDLYDTRISGGRVAQLEARKFYLHTSILLTLNLTILQRFYRGLDKANIEENDRLNAQYGDAKITGATIIPENHWTHIAFQYNAEELILQIYVNGTSGGTDAVQTAVPIYDWGNVTETNNTVLIGSDSQDFYKGQLDEIRFYNIFIPTAEIDLHWQDASAEDFDHRQYMQSHFNMDRNTNITFIDDKSDKKLNAKVYGEPKIVSSTLDTTRFRMTYPSNKRKRRSVSFDEKITKDEVPEDLIEDEHLNNIEDDEMKGTNILMESEDGFSPDNHIEIIQ</sequence>
<dbReference type="Proteomes" id="UP000549394">
    <property type="component" value="Unassembled WGS sequence"/>
</dbReference>
<dbReference type="Pfam" id="PF12947">
    <property type="entry name" value="EGF_3"/>
    <property type="match status" value="2"/>
</dbReference>
<keyword evidence="4" id="KW-0964">Secreted</keyword>
<feature type="repeat" description="TSP type-3" evidence="16">
    <location>
        <begin position="2184"/>
        <end position="2219"/>
    </location>
</feature>
<evidence type="ECO:0000313" key="24">
    <source>
        <dbReference type="Proteomes" id="UP000549394"/>
    </source>
</evidence>
<gene>
    <name evidence="23" type="ORF">DGYR_LOCUS11769</name>
</gene>
<dbReference type="InterPro" id="IPR002126">
    <property type="entry name" value="Cadherin-like_dom"/>
</dbReference>
<keyword evidence="11" id="KW-0472">Membrane</keyword>
<dbReference type="SUPFAM" id="SSF103647">
    <property type="entry name" value="TSP type-3 repeat"/>
    <property type="match status" value="3"/>
</dbReference>
<dbReference type="SMART" id="SM00364">
    <property type="entry name" value="LRR_BAC"/>
    <property type="match status" value="6"/>
</dbReference>
<organism evidence="23 24">
    <name type="scientific">Dimorphilus gyrociliatus</name>
    <dbReference type="NCBI Taxonomy" id="2664684"/>
    <lineage>
        <taxon>Eukaryota</taxon>
        <taxon>Metazoa</taxon>
        <taxon>Spiralia</taxon>
        <taxon>Lophotrochozoa</taxon>
        <taxon>Annelida</taxon>
        <taxon>Polychaeta</taxon>
        <taxon>Polychaeta incertae sedis</taxon>
        <taxon>Dinophilidae</taxon>
        <taxon>Dimorphilus</taxon>
    </lineage>
</organism>
<evidence type="ECO:0000256" key="4">
    <source>
        <dbReference type="ARBA" id="ARBA00022525"/>
    </source>
</evidence>
<dbReference type="CDD" id="cd00054">
    <property type="entry name" value="EGF_CA"/>
    <property type="match status" value="2"/>
</dbReference>
<dbReference type="Pfam" id="PF07699">
    <property type="entry name" value="Ephrin_rec_like"/>
    <property type="match status" value="1"/>
</dbReference>
<evidence type="ECO:0000259" key="22">
    <source>
        <dbReference type="PROSITE" id="PS51236"/>
    </source>
</evidence>
<dbReference type="PROSITE" id="PS50268">
    <property type="entry name" value="CADHERIN_2"/>
    <property type="match status" value="1"/>
</dbReference>
<evidence type="ECO:0000256" key="11">
    <source>
        <dbReference type="ARBA" id="ARBA00023136"/>
    </source>
</evidence>
<dbReference type="PROSITE" id="PS01285">
    <property type="entry name" value="FA58C_1"/>
    <property type="match status" value="1"/>
</dbReference>
<evidence type="ECO:0000256" key="12">
    <source>
        <dbReference type="ARBA" id="ARBA00023157"/>
    </source>
</evidence>
<dbReference type="SMART" id="SM00369">
    <property type="entry name" value="LRR_TYP"/>
    <property type="match status" value="16"/>
</dbReference>
<reference evidence="23 24" key="1">
    <citation type="submission" date="2020-08" db="EMBL/GenBank/DDBJ databases">
        <authorList>
            <person name="Hejnol A."/>
        </authorList>
    </citation>
    <scope>NUCLEOTIDE SEQUENCE [LARGE SCALE GENOMIC DNA]</scope>
</reference>
<dbReference type="PROSITE" id="PS51234">
    <property type="entry name" value="TSP3"/>
    <property type="match status" value="3"/>
</dbReference>
<dbReference type="InterPro" id="IPR003367">
    <property type="entry name" value="Thrombospondin_3-like_rpt"/>
</dbReference>
<dbReference type="Pfam" id="PF12662">
    <property type="entry name" value="cEGF"/>
    <property type="match status" value="1"/>
</dbReference>
<dbReference type="InterPro" id="IPR000742">
    <property type="entry name" value="EGF"/>
</dbReference>
<dbReference type="SUPFAM" id="SSF49313">
    <property type="entry name" value="Cadherin-like"/>
    <property type="match status" value="2"/>
</dbReference>
<name>A0A7I8W6N2_9ANNE</name>
<dbReference type="InterPro" id="IPR026906">
    <property type="entry name" value="LRR_5"/>
</dbReference>
<evidence type="ECO:0000256" key="13">
    <source>
        <dbReference type="ARBA" id="ARBA00023180"/>
    </source>
</evidence>
<evidence type="ECO:0000256" key="1">
    <source>
        <dbReference type="ARBA" id="ARBA00004370"/>
    </source>
</evidence>
<evidence type="ECO:0000256" key="5">
    <source>
        <dbReference type="ARBA" id="ARBA00022536"/>
    </source>
</evidence>
<keyword evidence="10" id="KW-0130">Cell adhesion</keyword>
<feature type="domain" description="Cadherin" evidence="21">
    <location>
        <begin position="1270"/>
        <end position="1426"/>
    </location>
</feature>
<dbReference type="FunFam" id="2.10.25.10:FF:000170">
    <property type="entry name" value="thrombospondin-3 isoform X1"/>
    <property type="match status" value="1"/>
</dbReference>
<comment type="subcellular location">
    <subcellularLocation>
        <location evidence="1">Membrane</location>
    </subcellularLocation>
    <subcellularLocation>
        <location evidence="2">Secreted</location>
    </subcellularLocation>
</comment>
<protein>
    <submittedName>
        <fullName evidence="23">DgyrCDS12492</fullName>
    </submittedName>
</protein>
<keyword evidence="24" id="KW-1185">Reference proteome</keyword>
<feature type="signal peptide" evidence="18">
    <location>
        <begin position="1"/>
        <end position="16"/>
    </location>
</feature>
<proteinExistence type="inferred from homology"/>
<feature type="domain" description="TSP C-terminal" evidence="22">
    <location>
        <begin position="2356"/>
        <end position="2568"/>
    </location>
</feature>
<evidence type="ECO:0000256" key="16">
    <source>
        <dbReference type="PROSITE-ProRule" id="PRU00634"/>
    </source>
</evidence>
<dbReference type="PROSITE" id="PS01286">
    <property type="entry name" value="FA58C_2"/>
    <property type="match status" value="1"/>
</dbReference>
<dbReference type="FunFam" id="2.60.120.260:FF:000016">
    <property type="entry name" value="Contactin-associated protein-like 4 isoform 1"/>
    <property type="match status" value="1"/>
</dbReference>
<keyword evidence="8" id="KW-0677">Repeat</keyword>
<feature type="domain" description="F5/8 type C" evidence="19">
    <location>
        <begin position="1556"/>
        <end position="1720"/>
    </location>
</feature>